<organism evidence="1 2">
    <name type="scientific">Chelatococcus asaccharovorans</name>
    <dbReference type="NCBI Taxonomy" id="28210"/>
    <lineage>
        <taxon>Bacteria</taxon>
        <taxon>Pseudomonadati</taxon>
        <taxon>Pseudomonadota</taxon>
        <taxon>Alphaproteobacteria</taxon>
        <taxon>Hyphomicrobiales</taxon>
        <taxon>Chelatococcaceae</taxon>
        <taxon>Chelatococcus</taxon>
    </lineage>
</organism>
<proteinExistence type="predicted"/>
<keyword evidence="2" id="KW-1185">Reference proteome</keyword>
<dbReference type="EMBL" id="QJJK01000006">
    <property type="protein sequence ID" value="PXW58197.1"/>
    <property type="molecule type" value="Genomic_DNA"/>
</dbReference>
<dbReference type="RefSeq" id="WP_110375481.1">
    <property type="nucleotide sequence ID" value="NZ_CAKNFM010000006.1"/>
</dbReference>
<dbReference type="AlphaFoldDB" id="A0A2V3U695"/>
<dbReference type="OrthoDB" id="7996442at2"/>
<sequence length="153" mass="16882">MINKKLREFVDRALDHNSISDEDVQRLQADILADGIATRAEADALIAVDRIVNPTSRAWGDVVIALIVDYVVWGERPSGIVRGEDAHWLVVSLGAGGGPTPVALRLAHEIVREAAQVDETLLTFILRSQRGMPETVVEELDHYRRPARRTVAA</sequence>
<comment type="caution">
    <text evidence="1">The sequence shown here is derived from an EMBL/GenBank/DDBJ whole genome shotgun (WGS) entry which is preliminary data.</text>
</comment>
<dbReference type="Proteomes" id="UP000248021">
    <property type="component" value="Unassembled WGS sequence"/>
</dbReference>
<gene>
    <name evidence="1" type="ORF">C7450_106374</name>
</gene>
<evidence type="ECO:0000313" key="2">
    <source>
        <dbReference type="Proteomes" id="UP000248021"/>
    </source>
</evidence>
<name>A0A2V3U695_9HYPH</name>
<evidence type="ECO:0000313" key="1">
    <source>
        <dbReference type="EMBL" id="PXW58197.1"/>
    </source>
</evidence>
<protein>
    <submittedName>
        <fullName evidence="1">Uncharacterized protein</fullName>
    </submittedName>
</protein>
<accession>A0A2V3U695</accession>
<reference evidence="1 2" key="1">
    <citation type="submission" date="2018-05" db="EMBL/GenBank/DDBJ databases">
        <title>Genomic Encyclopedia of Type Strains, Phase IV (KMG-IV): sequencing the most valuable type-strain genomes for metagenomic binning, comparative biology and taxonomic classification.</title>
        <authorList>
            <person name="Goeker M."/>
        </authorList>
    </citation>
    <scope>NUCLEOTIDE SEQUENCE [LARGE SCALE GENOMIC DNA]</scope>
    <source>
        <strain evidence="1 2">DSM 6462</strain>
    </source>
</reference>